<name>A0A090G7W4_MESPL</name>
<dbReference type="Proteomes" id="UP000046122">
    <property type="component" value="Unassembled WGS sequence"/>
</dbReference>
<dbReference type="EMBL" id="CCNE01000023">
    <property type="protein sequence ID" value="CDX58780.1"/>
    <property type="molecule type" value="Genomic_DNA"/>
</dbReference>
<proteinExistence type="predicted"/>
<evidence type="ECO:0000313" key="2">
    <source>
        <dbReference type="Proteomes" id="UP000046122"/>
    </source>
</evidence>
<sequence>MVAVIPAIAGDGQKINKPICDGVEPLRKLRNGRGELAQDTSLETRVIRDGCRATGNEFNQCLGATLSWILAVDAQEFVVGNRPVGLFKVKRELERDLLVWPCSNPARHCKSYGLEIQPCTRIFPLVHRLPSGIQIMERLAAARCCHDSGISRSEIRPIKCKQIRNPFLFPSLSCAIRQERNWPVGGVFVSDMAVAREFARERAAAMVTDVNHRFFACKHSSDFGDQFAATGSEFLELVKKLTVTKEASIVANGMEHEFPVNMTD</sequence>
<gene>
    <name evidence="1" type="ORF">MPL3365_30305</name>
</gene>
<reference evidence="1 2" key="1">
    <citation type="submission" date="2014-08" db="EMBL/GenBank/DDBJ databases">
        <authorList>
            <person name="Moulin Lionel"/>
        </authorList>
    </citation>
    <scope>NUCLEOTIDE SEQUENCE [LARGE SCALE GENOMIC DNA]</scope>
</reference>
<organism evidence="1 2">
    <name type="scientific">Mesorhizobium plurifarium</name>
    <dbReference type="NCBI Taxonomy" id="69974"/>
    <lineage>
        <taxon>Bacteria</taxon>
        <taxon>Pseudomonadati</taxon>
        <taxon>Pseudomonadota</taxon>
        <taxon>Alphaproteobacteria</taxon>
        <taxon>Hyphomicrobiales</taxon>
        <taxon>Phyllobacteriaceae</taxon>
        <taxon>Mesorhizobium</taxon>
    </lineage>
</organism>
<protein>
    <submittedName>
        <fullName evidence="1">Uncharacterized protein</fullName>
    </submittedName>
</protein>
<accession>A0A090G7W4</accession>
<dbReference type="AlphaFoldDB" id="A0A090G7W4"/>
<evidence type="ECO:0000313" key="1">
    <source>
        <dbReference type="EMBL" id="CDX58780.1"/>
    </source>
</evidence>